<dbReference type="AlphaFoldDB" id="A0A4Q7YQU4"/>
<protein>
    <submittedName>
        <fullName evidence="1">Uncharacterized protein</fullName>
    </submittedName>
</protein>
<evidence type="ECO:0000313" key="2">
    <source>
        <dbReference type="Proteomes" id="UP000292958"/>
    </source>
</evidence>
<name>A0A4Q7YQU4_9BACT</name>
<dbReference type="Proteomes" id="UP000292958">
    <property type="component" value="Unassembled WGS sequence"/>
</dbReference>
<organism evidence="1 2">
    <name type="scientific">Edaphobacter modestus</name>
    <dbReference type="NCBI Taxonomy" id="388466"/>
    <lineage>
        <taxon>Bacteria</taxon>
        <taxon>Pseudomonadati</taxon>
        <taxon>Acidobacteriota</taxon>
        <taxon>Terriglobia</taxon>
        <taxon>Terriglobales</taxon>
        <taxon>Acidobacteriaceae</taxon>
        <taxon>Edaphobacter</taxon>
    </lineage>
</organism>
<comment type="caution">
    <text evidence="1">The sequence shown here is derived from an EMBL/GenBank/DDBJ whole genome shotgun (WGS) entry which is preliminary data.</text>
</comment>
<gene>
    <name evidence="1" type="ORF">BDD14_0642</name>
</gene>
<sequence>MPVPPISMQRFNLYEAETLMGQFSYIAPELEDDAFLMISDRLYKTTEISS</sequence>
<keyword evidence="2" id="KW-1185">Reference proteome</keyword>
<reference evidence="1 2" key="1">
    <citation type="submission" date="2019-02" db="EMBL/GenBank/DDBJ databases">
        <title>Genomic Encyclopedia of Archaeal and Bacterial Type Strains, Phase II (KMG-II): from individual species to whole genera.</title>
        <authorList>
            <person name="Goeker M."/>
        </authorList>
    </citation>
    <scope>NUCLEOTIDE SEQUENCE [LARGE SCALE GENOMIC DNA]</scope>
    <source>
        <strain evidence="1 2">DSM 18101</strain>
    </source>
</reference>
<dbReference type="EMBL" id="SHKW01000001">
    <property type="protein sequence ID" value="RZU39281.1"/>
    <property type="molecule type" value="Genomic_DNA"/>
</dbReference>
<evidence type="ECO:0000313" key="1">
    <source>
        <dbReference type="EMBL" id="RZU39281.1"/>
    </source>
</evidence>
<proteinExistence type="predicted"/>
<accession>A0A4Q7YQU4</accession>